<proteinExistence type="predicted"/>
<evidence type="ECO:0000256" key="1">
    <source>
        <dbReference type="SAM" id="MobiDB-lite"/>
    </source>
</evidence>
<feature type="transmembrane region" description="Helical" evidence="2">
    <location>
        <begin position="52"/>
        <end position="76"/>
    </location>
</feature>
<keyword evidence="4" id="KW-1185">Reference proteome</keyword>
<organism evidence="3 4">
    <name type="scientific">Streptomyces xanthochromogenes</name>
    <dbReference type="NCBI Taxonomy" id="67384"/>
    <lineage>
        <taxon>Bacteria</taxon>
        <taxon>Bacillati</taxon>
        <taxon>Actinomycetota</taxon>
        <taxon>Actinomycetes</taxon>
        <taxon>Kitasatosporales</taxon>
        <taxon>Streptomycetaceae</taxon>
        <taxon>Streptomyces</taxon>
    </lineage>
</organism>
<evidence type="ECO:0000313" key="4">
    <source>
        <dbReference type="Proteomes" id="UP000600946"/>
    </source>
</evidence>
<keyword evidence="2" id="KW-0472">Membrane</keyword>
<sequence>MGARLPTGGYRGAPGPDRPPRGGAPRPGYPGRVSTEQTPEASAEPRPGRLTAAAALSALEGLALVAGGLFMLVMGLTGKPDKPTQAEMGGLTLVVLGLIPLIAARGLLRRRSWSRGPAMITQIMALPVAWMFLNSDGAPWIPAGIALAAVAITGLVLLVNPATTEALGIRGPMRDA</sequence>
<feature type="region of interest" description="Disordered" evidence="1">
    <location>
        <begin position="1"/>
        <end position="47"/>
    </location>
</feature>
<dbReference type="Proteomes" id="UP000600946">
    <property type="component" value="Unassembled WGS sequence"/>
</dbReference>
<feature type="transmembrane region" description="Helical" evidence="2">
    <location>
        <begin position="139"/>
        <end position="160"/>
    </location>
</feature>
<keyword evidence="2" id="KW-1133">Transmembrane helix</keyword>
<dbReference type="EMBL" id="BMUU01000021">
    <property type="protein sequence ID" value="GGY68727.1"/>
    <property type="molecule type" value="Genomic_DNA"/>
</dbReference>
<comment type="caution">
    <text evidence="3">The sequence shown here is derived from an EMBL/GenBank/DDBJ whole genome shotgun (WGS) entry which is preliminary data.</text>
</comment>
<keyword evidence="2" id="KW-0812">Transmembrane</keyword>
<feature type="transmembrane region" description="Helical" evidence="2">
    <location>
        <begin position="88"/>
        <end position="108"/>
    </location>
</feature>
<reference evidence="4" key="1">
    <citation type="journal article" date="2019" name="Int. J. Syst. Evol. Microbiol.">
        <title>The Global Catalogue of Microorganisms (GCM) 10K type strain sequencing project: providing services to taxonomists for standard genome sequencing and annotation.</title>
        <authorList>
            <consortium name="The Broad Institute Genomics Platform"/>
            <consortium name="The Broad Institute Genome Sequencing Center for Infectious Disease"/>
            <person name="Wu L."/>
            <person name="Ma J."/>
        </authorList>
    </citation>
    <scope>NUCLEOTIDE SEQUENCE [LARGE SCALE GENOMIC DNA]</scope>
    <source>
        <strain evidence="4">JCM 4594</strain>
    </source>
</reference>
<accession>A0ABQ3AWT8</accession>
<evidence type="ECO:0000256" key="2">
    <source>
        <dbReference type="SAM" id="Phobius"/>
    </source>
</evidence>
<protein>
    <recommendedName>
        <fullName evidence="5">Integral membrane protein</fullName>
    </recommendedName>
</protein>
<evidence type="ECO:0000313" key="3">
    <source>
        <dbReference type="EMBL" id="GGY68727.1"/>
    </source>
</evidence>
<feature type="compositionally biased region" description="Low complexity" evidence="1">
    <location>
        <begin position="21"/>
        <end position="32"/>
    </location>
</feature>
<gene>
    <name evidence="3" type="ORF">GCM10010326_73840</name>
</gene>
<name>A0ABQ3AWT8_9ACTN</name>
<evidence type="ECO:0008006" key="5">
    <source>
        <dbReference type="Google" id="ProtNLM"/>
    </source>
</evidence>
<feature type="transmembrane region" description="Helical" evidence="2">
    <location>
        <begin position="115"/>
        <end position="133"/>
    </location>
</feature>